<dbReference type="PIRSF" id="PIRSF015626">
    <property type="entry name" value="FdhD"/>
    <property type="match status" value="1"/>
</dbReference>
<dbReference type="Gene3D" id="3.10.20.10">
    <property type="match status" value="1"/>
</dbReference>
<evidence type="ECO:0000256" key="1">
    <source>
        <dbReference type="ARBA" id="ARBA00022490"/>
    </source>
</evidence>
<dbReference type="SUPFAM" id="SSF53927">
    <property type="entry name" value="Cytidine deaminase-like"/>
    <property type="match status" value="1"/>
</dbReference>
<evidence type="ECO:0000256" key="3">
    <source>
        <dbReference type="HAMAP-Rule" id="MF_00187"/>
    </source>
</evidence>
<dbReference type="GO" id="GO:0097163">
    <property type="term" value="F:sulfur carrier activity"/>
    <property type="evidence" value="ECO:0007669"/>
    <property type="project" value="UniProtKB-UniRule"/>
</dbReference>
<dbReference type="GO" id="GO:0006777">
    <property type="term" value="P:Mo-molybdopterin cofactor biosynthetic process"/>
    <property type="evidence" value="ECO:0007669"/>
    <property type="project" value="UniProtKB-UniRule"/>
</dbReference>
<dbReference type="PANTHER" id="PTHR30592:SF1">
    <property type="entry name" value="SULFUR CARRIER PROTEIN FDHD"/>
    <property type="match status" value="1"/>
</dbReference>
<protein>
    <recommendedName>
        <fullName evidence="3">Sulfur carrier protein FdhD</fullName>
    </recommendedName>
</protein>
<feature type="binding site" evidence="3">
    <location>
        <begin position="280"/>
        <end position="285"/>
    </location>
    <ligand>
        <name>Mo-bis(molybdopterin guanine dinucleotide)</name>
        <dbReference type="ChEBI" id="CHEBI:60539"/>
    </ligand>
</feature>
<name>A0A0X8X1R1_9SPHI</name>
<keyword evidence="5" id="KW-1185">Reference proteome</keyword>
<dbReference type="NCBIfam" id="NF001943">
    <property type="entry name" value="PRK00724.1-2"/>
    <property type="match status" value="1"/>
</dbReference>
<dbReference type="RefSeq" id="WP_232010844.1">
    <property type="nucleotide sequence ID" value="NZ_AP017313.1"/>
</dbReference>
<comment type="similarity">
    <text evidence="3">Belongs to the FdhD family.</text>
</comment>
<dbReference type="EMBL" id="AP017313">
    <property type="protein sequence ID" value="BAU54164.1"/>
    <property type="molecule type" value="Genomic_DNA"/>
</dbReference>
<proteinExistence type="inferred from homology"/>
<dbReference type="GO" id="GO:0016783">
    <property type="term" value="F:sulfurtransferase activity"/>
    <property type="evidence" value="ECO:0007669"/>
    <property type="project" value="InterPro"/>
</dbReference>
<keyword evidence="1 3" id="KW-0963">Cytoplasm</keyword>
<dbReference type="AlphaFoldDB" id="A0A0X8X1R1"/>
<dbReference type="GO" id="GO:0005737">
    <property type="term" value="C:cytoplasm"/>
    <property type="evidence" value="ECO:0007669"/>
    <property type="project" value="UniProtKB-SubCell"/>
</dbReference>
<dbReference type="HAMAP" id="MF_00187">
    <property type="entry name" value="FdhD"/>
    <property type="match status" value="1"/>
</dbReference>
<dbReference type="InterPro" id="IPR003786">
    <property type="entry name" value="FdhD"/>
</dbReference>
<comment type="subcellular location">
    <subcellularLocation>
        <location evidence="3">Cytoplasm</location>
    </subcellularLocation>
</comment>
<dbReference type="Pfam" id="PF02634">
    <property type="entry name" value="FdhD-NarQ"/>
    <property type="match status" value="1"/>
</dbReference>
<keyword evidence="2 3" id="KW-0501">Molybdenum cofactor biosynthesis</keyword>
<evidence type="ECO:0000313" key="4">
    <source>
        <dbReference type="EMBL" id="BAU54164.1"/>
    </source>
</evidence>
<organism evidence="4 5">
    <name type="scientific">Mucilaginibacter gotjawali</name>
    <dbReference type="NCBI Taxonomy" id="1550579"/>
    <lineage>
        <taxon>Bacteria</taxon>
        <taxon>Pseudomonadati</taxon>
        <taxon>Bacteroidota</taxon>
        <taxon>Sphingobacteriia</taxon>
        <taxon>Sphingobacteriales</taxon>
        <taxon>Sphingobacteriaceae</taxon>
        <taxon>Mucilaginibacter</taxon>
    </lineage>
</organism>
<evidence type="ECO:0000256" key="2">
    <source>
        <dbReference type="ARBA" id="ARBA00023150"/>
    </source>
</evidence>
<dbReference type="PANTHER" id="PTHR30592">
    <property type="entry name" value="FORMATE DEHYDROGENASE"/>
    <property type="match status" value="1"/>
</dbReference>
<gene>
    <name evidence="3" type="primary">fdhD</name>
    <name evidence="4" type="ORF">MgSA37_02336</name>
</gene>
<reference evidence="4 5" key="1">
    <citation type="submission" date="2015-12" db="EMBL/GenBank/DDBJ databases">
        <title>Genome sequence of Mucilaginibacter gotjawali.</title>
        <authorList>
            <person name="Lee J.S."/>
            <person name="Lee K.C."/>
            <person name="Kim K.K."/>
            <person name="Lee B.W."/>
        </authorList>
    </citation>
    <scope>NUCLEOTIDE SEQUENCE [LARGE SCALE GENOMIC DNA]</scope>
    <source>
        <strain evidence="4 5">SA3-7</strain>
    </source>
</reference>
<comment type="function">
    <text evidence="3">Required for formate dehydrogenase (FDH) activity. Acts as a sulfur carrier protein that transfers sulfur from IscS to the molybdenum cofactor prior to its insertion into FDH.</text>
</comment>
<dbReference type="Proteomes" id="UP000218263">
    <property type="component" value="Chromosome"/>
</dbReference>
<dbReference type="InterPro" id="IPR016193">
    <property type="entry name" value="Cytidine_deaminase-like"/>
</dbReference>
<sequence length="304" mass="33081">MRPDELLTKFQLYLNMTTKSIKRFNITKVSGGAVADTSDALAIEEPLEIRLEYGEAENRTVKNVSVTMRTPGNDAELAAGFLFTEGIISSGDAVLNIEHSFISCAENKENVVVVKLNEGVIPNLNNSERNFYTSSSCGVCGKGSIDAIRTVSGFVNKKGIPNTIEAEMLFRLPDVLRYYQDAFASTGGIHASGLFNLQGELMLLREDVGRHNALDKLIGAAINQNWLPLDKHILLLSGRASFELVQKAAMAGIAIIAAVGAPSSLAVELAEEFNITLAGFLRNQRFNIYTAAHRVLLPANENTY</sequence>
<accession>A0A0X8X1R1</accession>
<dbReference type="NCBIfam" id="TIGR00129">
    <property type="entry name" value="fdhD_narQ"/>
    <property type="match status" value="1"/>
</dbReference>
<feature type="active site" description="Cysteine persulfide intermediate" evidence="3">
    <location>
        <position position="137"/>
    </location>
</feature>
<evidence type="ECO:0000313" key="5">
    <source>
        <dbReference type="Proteomes" id="UP000218263"/>
    </source>
</evidence>
<dbReference type="KEGG" id="mgot:MgSA37_02336"/>
<dbReference type="Gene3D" id="3.40.140.10">
    <property type="entry name" value="Cytidine Deaminase, domain 2"/>
    <property type="match status" value="1"/>
</dbReference>